<feature type="non-terminal residue" evidence="1">
    <location>
        <position position="123"/>
    </location>
</feature>
<organism evidence="1 2">
    <name type="scientific">Molorchus minor</name>
    <dbReference type="NCBI Taxonomy" id="1323400"/>
    <lineage>
        <taxon>Eukaryota</taxon>
        <taxon>Metazoa</taxon>
        <taxon>Ecdysozoa</taxon>
        <taxon>Arthropoda</taxon>
        <taxon>Hexapoda</taxon>
        <taxon>Insecta</taxon>
        <taxon>Pterygota</taxon>
        <taxon>Neoptera</taxon>
        <taxon>Endopterygota</taxon>
        <taxon>Coleoptera</taxon>
        <taxon>Polyphaga</taxon>
        <taxon>Cucujiformia</taxon>
        <taxon>Chrysomeloidea</taxon>
        <taxon>Cerambycidae</taxon>
        <taxon>Lamiinae</taxon>
        <taxon>Monochamini</taxon>
        <taxon>Molorchus</taxon>
    </lineage>
</organism>
<evidence type="ECO:0000313" key="2">
    <source>
        <dbReference type="Proteomes" id="UP001162164"/>
    </source>
</evidence>
<proteinExistence type="predicted"/>
<dbReference type="EMBL" id="JAPWTJ010001459">
    <property type="protein sequence ID" value="KAJ8971589.1"/>
    <property type="molecule type" value="Genomic_DNA"/>
</dbReference>
<sequence length="123" mass="13972">MYSNHLKRYVEVGNVSLYDSYLSKRLLFTYTVNKDRKYPKVVGGTLLNVPKLLACVLENNNSSGKNILMSDIIKKHLCIKYIKIVIFYDPYLPKGKTIVSQSLLLTGRCARAIALFIVGNIKQ</sequence>
<dbReference type="InterPro" id="IPR045864">
    <property type="entry name" value="aa-tRNA-synth_II/BPL/LPL"/>
</dbReference>
<reference evidence="1" key="1">
    <citation type="journal article" date="2023" name="Insect Mol. Biol.">
        <title>Genome sequencing provides insights into the evolution of gene families encoding plant cell wall-degrading enzymes in longhorned beetles.</title>
        <authorList>
            <person name="Shin N.R."/>
            <person name="Okamura Y."/>
            <person name="Kirsch R."/>
            <person name="Pauchet Y."/>
        </authorList>
    </citation>
    <scope>NUCLEOTIDE SEQUENCE</scope>
    <source>
        <strain evidence="1">MMC_N1</strain>
    </source>
</reference>
<comment type="caution">
    <text evidence="1">The sequence shown here is derived from an EMBL/GenBank/DDBJ whole genome shotgun (WGS) entry which is preliminary data.</text>
</comment>
<gene>
    <name evidence="1" type="ORF">NQ317_002872</name>
</gene>
<dbReference type="SUPFAM" id="SSF55681">
    <property type="entry name" value="Class II aaRS and biotin synthetases"/>
    <property type="match status" value="1"/>
</dbReference>
<dbReference type="Gene3D" id="3.30.930.10">
    <property type="entry name" value="Bira Bifunctional Protein, Domain 2"/>
    <property type="match status" value="1"/>
</dbReference>
<accession>A0ABQ9J2B6</accession>
<protein>
    <submittedName>
        <fullName evidence="1">Uncharacterized protein</fullName>
    </submittedName>
</protein>
<dbReference type="Proteomes" id="UP001162164">
    <property type="component" value="Unassembled WGS sequence"/>
</dbReference>
<name>A0ABQ9J2B6_9CUCU</name>
<keyword evidence="2" id="KW-1185">Reference proteome</keyword>
<evidence type="ECO:0000313" key="1">
    <source>
        <dbReference type="EMBL" id="KAJ8971589.1"/>
    </source>
</evidence>